<proteinExistence type="predicted"/>
<dbReference type="InterPro" id="IPR035986">
    <property type="entry name" value="PKD_dom_sf"/>
</dbReference>
<dbReference type="InterPro" id="IPR000601">
    <property type="entry name" value="PKD_dom"/>
</dbReference>
<sequence>MLYATQQKIELTAVSETDAPRWYAWHMGDARRDNVNTVSPTRHYAYDLPGRYVVQVLAVNHISNASSQPVELVLQTAVSELSIVHAGSALRGNATTLRVRFTGSDLTLEWNFGDGHAATVTQQNTSVNHTFDRIGEYEVSVKAYNDISTAKATLTLFVVERPCKTPAISFGLLGTDSSHHTFERATSVVIEPVVTIECSMTEVANFQWSLYHRLNSSQLSPPGLDKATLQQRVLYLDKNLLHYGDYRAMLKVKMNGTFVYTMTEVNFSVVASPLQSVIGGGRQRNVSRQDVLELNASASHDPDFPRDASFSYRWTCQPLHTPTAPCFRDGHELPRNATDPVLRLPAATFASEHSSFLVKVTAEKPGRRSRVASQLLQLNDDAAAAGTLAILVDCKACENGYVNDDDVPAFSAICPRCDESNVDYLWSVYVVADGHQTGTQYLL</sequence>
<dbReference type="SUPFAM" id="SSF49299">
    <property type="entry name" value="PKD domain"/>
    <property type="match status" value="2"/>
</dbReference>
<dbReference type="GeneID" id="106813330"/>
<dbReference type="RefSeq" id="XP_014672939.1">
    <property type="nucleotide sequence ID" value="XM_014817453.1"/>
</dbReference>
<dbReference type="PANTHER" id="PTHR46730:SF1">
    <property type="entry name" value="PLAT DOMAIN-CONTAINING PROTEIN"/>
    <property type="match status" value="1"/>
</dbReference>
<evidence type="ECO:0000256" key="4">
    <source>
        <dbReference type="ARBA" id="ARBA00022989"/>
    </source>
</evidence>
<evidence type="ECO:0000313" key="8">
    <source>
        <dbReference type="RefSeq" id="XP_014672939.1"/>
    </source>
</evidence>
<evidence type="ECO:0000256" key="2">
    <source>
        <dbReference type="ARBA" id="ARBA00022692"/>
    </source>
</evidence>
<dbReference type="PANTHER" id="PTHR46730">
    <property type="entry name" value="POLYCYSTIN-1"/>
    <property type="match status" value="1"/>
</dbReference>
<evidence type="ECO:0000259" key="6">
    <source>
        <dbReference type="PROSITE" id="PS50093"/>
    </source>
</evidence>
<feature type="domain" description="PKD" evidence="6">
    <location>
        <begin position="15"/>
        <end position="81"/>
    </location>
</feature>
<dbReference type="InterPro" id="IPR022409">
    <property type="entry name" value="PKD/Chitinase_dom"/>
</dbReference>
<dbReference type="Gene3D" id="2.60.40.10">
    <property type="entry name" value="Immunoglobulins"/>
    <property type="match status" value="1"/>
</dbReference>
<keyword evidence="5" id="KW-0472">Membrane</keyword>
<evidence type="ECO:0000256" key="3">
    <source>
        <dbReference type="ARBA" id="ARBA00022737"/>
    </source>
</evidence>
<comment type="subcellular location">
    <subcellularLocation>
        <location evidence="1">Membrane</location>
        <topology evidence="1">Multi-pass membrane protein</topology>
    </subcellularLocation>
</comment>
<dbReference type="CDD" id="cd00146">
    <property type="entry name" value="PKD"/>
    <property type="match status" value="2"/>
</dbReference>
<dbReference type="SMART" id="SM00089">
    <property type="entry name" value="PKD"/>
    <property type="match status" value="2"/>
</dbReference>
<keyword evidence="7" id="KW-1185">Reference proteome</keyword>
<feature type="domain" description="PKD" evidence="6">
    <location>
        <begin position="102"/>
        <end position="158"/>
    </location>
</feature>
<dbReference type="PROSITE" id="PS50093">
    <property type="entry name" value="PKD"/>
    <property type="match status" value="2"/>
</dbReference>
<keyword evidence="4" id="KW-1133">Transmembrane helix</keyword>
<dbReference type="InterPro" id="IPR002859">
    <property type="entry name" value="PKD/REJ-like"/>
</dbReference>
<evidence type="ECO:0000256" key="1">
    <source>
        <dbReference type="ARBA" id="ARBA00004141"/>
    </source>
</evidence>
<dbReference type="InterPro" id="IPR013783">
    <property type="entry name" value="Ig-like_fold"/>
</dbReference>
<dbReference type="Proteomes" id="UP000695022">
    <property type="component" value="Unplaced"/>
</dbReference>
<keyword evidence="3" id="KW-0677">Repeat</keyword>
<evidence type="ECO:0000313" key="7">
    <source>
        <dbReference type="Proteomes" id="UP000695022"/>
    </source>
</evidence>
<dbReference type="Pfam" id="PF00801">
    <property type="entry name" value="PKD"/>
    <property type="match status" value="2"/>
</dbReference>
<evidence type="ECO:0000256" key="5">
    <source>
        <dbReference type="ARBA" id="ARBA00023136"/>
    </source>
</evidence>
<organism evidence="7 8">
    <name type="scientific">Priapulus caudatus</name>
    <name type="common">Priapulid worm</name>
    <dbReference type="NCBI Taxonomy" id="37621"/>
    <lineage>
        <taxon>Eukaryota</taxon>
        <taxon>Metazoa</taxon>
        <taxon>Ecdysozoa</taxon>
        <taxon>Scalidophora</taxon>
        <taxon>Priapulida</taxon>
        <taxon>Priapulimorpha</taxon>
        <taxon>Priapulimorphida</taxon>
        <taxon>Priapulidae</taxon>
        <taxon>Priapulus</taxon>
    </lineage>
</organism>
<gene>
    <name evidence="8" type="primary">LOC106813330</name>
</gene>
<name>A0ABM1EL68_PRICU</name>
<reference evidence="8" key="1">
    <citation type="submission" date="2025-08" db="UniProtKB">
        <authorList>
            <consortium name="RefSeq"/>
        </authorList>
    </citation>
    <scope>IDENTIFICATION</scope>
</reference>
<accession>A0ABM1EL68</accession>
<dbReference type="Pfam" id="PF02010">
    <property type="entry name" value="REJ"/>
    <property type="match status" value="1"/>
</dbReference>
<protein>
    <submittedName>
        <fullName evidence="8">Polycystic kidney disease 1 like 1-like</fullName>
    </submittedName>
</protein>
<keyword evidence="2" id="KW-0812">Transmembrane</keyword>